<keyword evidence="1" id="KW-0802">TPR repeat</keyword>
<organism evidence="3 4">
    <name type="scientific">Chara braunii</name>
    <name type="common">Braun's stonewort</name>
    <dbReference type="NCBI Taxonomy" id="69332"/>
    <lineage>
        <taxon>Eukaryota</taxon>
        <taxon>Viridiplantae</taxon>
        <taxon>Streptophyta</taxon>
        <taxon>Charophyceae</taxon>
        <taxon>Charales</taxon>
        <taxon>Characeae</taxon>
        <taxon>Chara</taxon>
    </lineage>
</organism>
<protein>
    <submittedName>
        <fullName evidence="3">Uncharacterized protein</fullName>
    </submittedName>
</protein>
<dbReference type="InterPro" id="IPR019734">
    <property type="entry name" value="TPR_rpt"/>
</dbReference>
<dbReference type="PANTHER" id="PTHR44102:SF5">
    <property type="entry name" value="PROTEIN NPG1"/>
    <property type="match status" value="1"/>
</dbReference>
<dbReference type="Gramene" id="GBG79903">
    <property type="protein sequence ID" value="GBG79903"/>
    <property type="gene ID" value="CBR_g30168"/>
</dbReference>
<sequence>MLAGVPCIALGVVERLSSGAAMELSREPASQDEIQEQVASRGRSRFERQDYEGALEALRGLDLTSVKNRLQKTIELLKRSKRTRNKPENVRIFLAPRSATALLYAFVCRAKCLDQLNQPQDAAELCKQVIQAVEEVFPNGFFAPPVSDWVIDEFIELAMEACVLLPRLHTKAGELRRAINAYRHALVSPISVKPLLRLAVKKELALELLYGGCEAPPLVSNPDLLDDRSRSQFVPANNIEEGVLLLMLAQQEAWDPAAMEHLCFGLSTSEQFGLLAELYEQTMPGNYSRPERWYSLALSHLGEGNYDLVMNLVSKALRESPNDVPILLLAGKLCSRNAELATEGLPWAERAVEQAIGSYEGLKGKAYHVLGVVLGVSARAALSDTERQDLQGRSLRALSEAVAYEPSDVDMMYDLALQYAEVRRIVPAMQFVRDSLEWSGGTHVKSWRLLALLLSAQQRWEDAIEACNAGMEAVTCKSEEGLLLRTLGKIQVAALQYKSALGTYKRLLSLMEIRAKRKLACLTMDEPAGPRTPRSAPHAREASDLHSVNKSDQEEGVRETDVWMDLAQVYIALEQWDDADTCVDHPCLSRYEPGHWYVTGLLEEAQAGDNKDEAYAAYENALAMDPTHAPSMIRLGVLLSQGGASSAPLARSYLTDALHIDPTDHLAWHTLGLLHKKEGRKAEAADCFNAALLLQMTAPAISFATLPRAL</sequence>
<name>A0A388LCH5_CHABU</name>
<dbReference type="AlphaFoldDB" id="A0A388LCH5"/>
<feature type="region of interest" description="Disordered" evidence="2">
    <location>
        <begin position="525"/>
        <end position="557"/>
    </location>
</feature>
<keyword evidence="4" id="KW-1185">Reference proteome</keyword>
<feature type="compositionally biased region" description="Basic and acidic residues" evidence="2">
    <location>
        <begin position="538"/>
        <end position="557"/>
    </location>
</feature>
<comment type="caution">
    <text evidence="3">The sequence shown here is derived from an EMBL/GenBank/DDBJ whole genome shotgun (WGS) entry which is preliminary data.</text>
</comment>
<dbReference type="OrthoDB" id="29013at2759"/>
<dbReference type="SUPFAM" id="SSF48452">
    <property type="entry name" value="TPR-like"/>
    <property type="match status" value="2"/>
</dbReference>
<proteinExistence type="predicted"/>
<dbReference type="OMA" id="ALKAYWN"/>
<reference evidence="3 4" key="1">
    <citation type="journal article" date="2018" name="Cell">
        <title>The Chara Genome: Secondary Complexity and Implications for Plant Terrestrialization.</title>
        <authorList>
            <person name="Nishiyama T."/>
            <person name="Sakayama H."/>
            <person name="Vries J.D."/>
            <person name="Buschmann H."/>
            <person name="Saint-Marcoux D."/>
            <person name="Ullrich K.K."/>
            <person name="Haas F.B."/>
            <person name="Vanderstraeten L."/>
            <person name="Becker D."/>
            <person name="Lang D."/>
            <person name="Vosolsobe S."/>
            <person name="Rombauts S."/>
            <person name="Wilhelmsson P.K.I."/>
            <person name="Janitza P."/>
            <person name="Kern R."/>
            <person name="Heyl A."/>
            <person name="Rumpler F."/>
            <person name="Villalobos L.I.A.C."/>
            <person name="Clay J.M."/>
            <person name="Skokan R."/>
            <person name="Toyoda A."/>
            <person name="Suzuki Y."/>
            <person name="Kagoshima H."/>
            <person name="Schijlen E."/>
            <person name="Tajeshwar N."/>
            <person name="Catarino B."/>
            <person name="Hetherington A.J."/>
            <person name="Saltykova A."/>
            <person name="Bonnot C."/>
            <person name="Breuninger H."/>
            <person name="Symeonidi A."/>
            <person name="Radhakrishnan G.V."/>
            <person name="Van Nieuwerburgh F."/>
            <person name="Deforce D."/>
            <person name="Chang C."/>
            <person name="Karol K.G."/>
            <person name="Hedrich R."/>
            <person name="Ulvskov P."/>
            <person name="Glockner G."/>
            <person name="Delwiche C.F."/>
            <person name="Petrasek J."/>
            <person name="Van de Peer Y."/>
            <person name="Friml J."/>
            <person name="Beilby M."/>
            <person name="Dolan L."/>
            <person name="Kohara Y."/>
            <person name="Sugano S."/>
            <person name="Fujiyama A."/>
            <person name="Delaux P.-M."/>
            <person name="Quint M."/>
            <person name="TheiBen G."/>
            <person name="Hagemann M."/>
            <person name="Harholt J."/>
            <person name="Dunand C."/>
            <person name="Zachgo S."/>
            <person name="Langdale J."/>
            <person name="Maumus F."/>
            <person name="Straeten D.V.D."/>
            <person name="Gould S.B."/>
            <person name="Rensing S.A."/>
        </authorList>
    </citation>
    <scope>NUCLEOTIDE SEQUENCE [LARGE SCALE GENOMIC DNA]</scope>
    <source>
        <strain evidence="3 4">S276</strain>
    </source>
</reference>
<dbReference type="Proteomes" id="UP000265515">
    <property type="component" value="Unassembled WGS sequence"/>
</dbReference>
<dbReference type="Pfam" id="PF13181">
    <property type="entry name" value="TPR_8"/>
    <property type="match status" value="1"/>
</dbReference>
<gene>
    <name evidence="3" type="ORF">CBR_g30168</name>
</gene>
<dbReference type="PANTHER" id="PTHR44102">
    <property type="entry name" value="PROTEIN NPG1"/>
    <property type="match status" value="1"/>
</dbReference>
<evidence type="ECO:0000313" key="3">
    <source>
        <dbReference type="EMBL" id="GBG79903.1"/>
    </source>
</evidence>
<evidence type="ECO:0000256" key="1">
    <source>
        <dbReference type="PROSITE-ProRule" id="PRU00339"/>
    </source>
</evidence>
<feature type="repeat" description="TPR" evidence="1">
    <location>
        <begin position="290"/>
        <end position="323"/>
    </location>
</feature>
<dbReference type="PROSITE" id="PS50005">
    <property type="entry name" value="TPR"/>
    <property type="match status" value="1"/>
</dbReference>
<evidence type="ECO:0000313" key="4">
    <source>
        <dbReference type="Proteomes" id="UP000265515"/>
    </source>
</evidence>
<dbReference type="SMART" id="SM00028">
    <property type="entry name" value="TPR"/>
    <property type="match status" value="5"/>
</dbReference>
<evidence type="ECO:0000256" key="2">
    <source>
        <dbReference type="SAM" id="MobiDB-lite"/>
    </source>
</evidence>
<dbReference type="InterPro" id="IPR043376">
    <property type="entry name" value="NPG1-like"/>
</dbReference>
<dbReference type="STRING" id="69332.A0A388LCH5"/>
<dbReference type="Gene3D" id="1.25.40.10">
    <property type="entry name" value="Tetratricopeptide repeat domain"/>
    <property type="match status" value="3"/>
</dbReference>
<accession>A0A388LCH5</accession>
<dbReference type="InterPro" id="IPR011990">
    <property type="entry name" value="TPR-like_helical_dom_sf"/>
</dbReference>
<dbReference type="EMBL" id="BFEA01000331">
    <property type="protein sequence ID" value="GBG79903.1"/>
    <property type="molecule type" value="Genomic_DNA"/>
</dbReference>